<dbReference type="HAMAP" id="MF_00813">
    <property type="entry name" value="Allantoicase"/>
    <property type="match status" value="1"/>
</dbReference>
<gene>
    <name evidence="4" type="ORF">GM51_21855</name>
</gene>
<protein>
    <recommendedName>
        <fullName evidence="3">Allantoicase domain-containing protein</fullName>
    </recommendedName>
</protein>
<dbReference type="GO" id="GO:0004037">
    <property type="term" value="F:allantoicase activity"/>
    <property type="evidence" value="ECO:0007669"/>
    <property type="project" value="InterPro"/>
</dbReference>
<evidence type="ECO:0000259" key="3">
    <source>
        <dbReference type="Pfam" id="PF03561"/>
    </source>
</evidence>
<dbReference type="PANTHER" id="PTHR12045">
    <property type="entry name" value="ALLANTOICASE"/>
    <property type="match status" value="1"/>
</dbReference>
<evidence type="ECO:0000256" key="2">
    <source>
        <dbReference type="SAM" id="MobiDB-lite"/>
    </source>
</evidence>
<dbReference type="EMBL" id="JNSL01000222">
    <property type="protein sequence ID" value="KGA12156.1"/>
    <property type="molecule type" value="Genomic_DNA"/>
</dbReference>
<organism evidence="4">
    <name type="scientific">freshwater metagenome</name>
    <dbReference type="NCBI Taxonomy" id="449393"/>
    <lineage>
        <taxon>unclassified sequences</taxon>
        <taxon>metagenomes</taxon>
        <taxon>ecological metagenomes</taxon>
    </lineage>
</organism>
<dbReference type="PANTHER" id="PTHR12045:SF3">
    <property type="entry name" value="INACTIVE ALLANTOICASE-RELATED"/>
    <property type="match status" value="1"/>
</dbReference>
<feature type="region of interest" description="Disordered" evidence="2">
    <location>
        <begin position="201"/>
        <end position="222"/>
    </location>
</feature>
<comment type="caution">
    <text evidence="4">The sequence shown here is derived from an EMBL/GenBank/DDBJ whole genome shotgun (WGS) entry which is preliminary data.</text>
</comment>
<dbReference type="AlphaFoldDB" id="A0A094QCW9"/>
<sequence length="325" mass="35319">MSTFQNLIDLANRESGAGVVYANDEFFAEKENLLNSGRAKFSSHTFGHKGQIYDGWETRRRRNDPGNDFAIVRLGQAGIVKGVNIDTGNFTGNFPPHASVEAAEFDHIPTIAELLAASWTTILEKSALTGDSENLFEVTNKHCWTHVRLTMHPDGGIARIRVHGNPVPDLNWLSAAGPKNLAALDNGAQLIGSSDDFYSSAKNTLQSGRPKNQGDGWENKRRRGDGNDYFVVALSEPGTINALEIDTTHFKGNAPAEVMVTAGSASELLKAPGAIELLARQVVQADTPHKYITFCNQIVEAVRVDVFPDGGMGRFRVWGQGASSR</sequence>
<dbReference type="Pfam" id="PF03561">
    <property type="entry name" value="Allantoicase"/>
    <property type="match status" value="2"/>
</dbReference>
<reference evidence="4" key="1">
    <citation type="submission" date="2014-06" db="EMBL/GenBank/DDBJ databases">
        <title>Key roles for freshwater Actinobacteria revealed by deep metagenomic sequencing.</title>
        <authorList>
            <person name="Ghai R."/>
            <person name="Mizuno C.M."/>
            <person name="Picazo A."/>
            <person name="Camacho A."/>
            <person name="Rodriguez-Valera F."/>
        </authorList>
    </citation>
    <scope>NUCLEOTIDE SEQUENCE</scope>
</reference>
<evidence type="ECO:0000313" key="4">
    <source>
        <dbReference type="EMBL" id="KGA12156.1"/>
    </source>
</evidence>
<evidence type="ECO:0000256" key="1">
    <source>
        <dbReference type="ARBA" id="ARBA00009242"/>
    </source>
</evidence>
<dbReference type="InterPro" id="IPR015908">
    <property type="entry name" value="Allantoicase_dom"/>
</dbReference>
<proteinExistence type="inferred from homology"/>
<feature type="domain" description="Allantoicase" evidence="3">
    <location>
        <begin position="16"/>
        <end position="166"/>
    </location>
</feature>
<name>A0A094QCW9_9ZZZZ</name>
<dbReference type="NCBIfam" id="TIGR02961">
    <property type="entry name" value="allantoicase"/>
    <property type="match status" value="1"/>
</dbReference>
<dbReference type="SUPFAM" id="SSF49785">
    <property type="entry name" value="Galactose-binding domain-like"/>
    <property type="match status" value="2"/>
</dbReference>
<dbReference type="Gene3D" id="2.60.120.260">
    <property type="entry name" value="Galactose-binding domain-like"/>
    <property type="match status" value="2"/>
</dbReference>
<dbReference type="GO" id="GO:0000256">
    <property type="term" value="P:allantoin catabolic process"/>
    <property type="evidence" value="ECO:0007669"/>
    <property type="project" value="InterPro"/>
</dbReference>
<comment type="similarity">
    <text evidence="1">Belongs to the allantoicase family.</text>
</comment>
<dbReference type="InterPro" id="IPR005164">
    <property type="entry name" value="Allantoicase"/>
</dbReference>
<dbReference type="PIRSF" id="PIRSF016516">
    <property type="entry name" value="Allantoicase"/>
    <property type="match status" value="1"/>
</dbReference>
<feature type="domain" description="Allantoicase" evidence="3">
    <location>
        <begin position="187"/>
        <end position="320"/>
    </location>
</feature>
<accession>A0A094QCW9</accession>
<dbReference type="InterPro" id="IPR008979">
    <property type="entry name" value="Galactose-bd-like_sf"/>
</dbReference>
<feature type="compositionally biased region" description="Polar residues" evidence="2">
    <location>
        <begin position="201"/>
        <end position="210"/>
    </location>
</feature>